<dbReference type="PANTHER" id="PTHR24114:SF2">
    <property type="entry name" value="F-BOX DOMAIN-CONTAINING PROTEIN-RELATED"/>
    <property type="match status" value="1"/>
</dbReference>
<proteinExistence type="predicted"/>
<dbReference type="CDD" id="cd00882">
    <property type="entry name" value="Ras_like_GTPase"/>
    <property type="match status" value="1"/>
</dbReference>
<dbReference type="Proteomes" id="UP000001227">
    <property type="component" value="Chromosome"/>
</dbReference>
<dbReference type="InterPro" id="IPR027417">
    <property type="entry name" value="P-loop_NTPase"/>
</dbReference>
<dbReference type="Pfam" id="PF13516">
    <property type="entry name" value="LRR_6"/>
    <property type="match status" value="2"/>
</dbReference>
<dbReference type="Gene3D" id="3.80.10.10">
    <property type="entry name" value="Ribonuclease Inhibitor"/>
    <property type="match status" value="1"/>
</dbReference>
<evidence type="ECO:0000256" key="1">
    <source>
        <dbReference type="SAM" id="MobiDB-lite"/>
    </source>
</evidence>
<name>B3ET52_AMOA5</name>
<dbReference type="InterPro" id="IPR006073">
    <property type="entry name" value="GTP-bd"/>
</dbReference>
<organism evidence="3 4">
    <name type="scientific">Amoebophilus asiaticus (strain 5a2)</name>
    <dbReference type="NCBI Taxonomy" id="452471"/>
    <lineage>
        <taxon>Bacteria</taxon>
        <taxon>Pseudomonadati</taxon>
        <taxon>Bacteroidota</taxon>
        <taxon>Cytophagia</taxon>
        <taxon>Cytophagales</taxon>
        <taxon>Amoebophilaceae</taxon>
        <taxon>Candidatus Amoebophilus</taxon>
    </lineage>
</organism>
<dbReference type="InterPro" id="IPR001611">
    <property type="entry name" value="Leu-rich_rpt"/>
</dbReference>
<dbReference type="SUPFAM" id="SSF52047">
    <property type="entry name" value="RNI-like"/>
    <property type="match status" value="1"/>
</dbReference>
<gene>
    <name evidence="3" type="ordered locus">Aasi_1058</name>
</gene>
<accession>B3ET52</accession>
<evidence type="ECO:0000313" key="4">
    <source>
        <dbReference type="Proteomes" id="UP000001227"/>
    </source>
</evidence>
<evidence type="ECO:0000313" key="3">
    <source>
        <dbReference type="EMBL" id="ACE06404.1"/>
    </source>
</evidence>
<feature type="domain" description="G" evidence="2">
    <location>
        <begin position="138"/>
        <end position="245"/>
    </location>
</feature>
<dbReference type="InterPro" id="IPR032675">
    <property type="entry name" value="LRR_dom_sf"/>
</dbReference>
<dbReference type="eggNOG" id="COG1162">
    <property type="taxonomic scope" value="Bacteria"/>
</dbReference>
<dbReference type="PANTHER" id="PTHR24114">
    <property type="entry name" value="LEUCINE RICH REPEAT FAMILY PROTEIN"/>
    <property type="match status" value="1"/>
</dbReference>
<dbReference type="EMBL" id="CP001102">
    <property type="protein sequence ID" value="ACE06404.1"/>
    <property type="molecule type" value="Genomic_DNA"/>
</dbReference>
<dbReference type="SMART" id="SM00368">
    <property type="entry name" value="LRR_RI"/>
    <property type="match status" value="3"/>
</dbReference>
<dbReference type="Pfam" id="PF01926">
    <property type="entry name" value="MMR_HSR1"/>
    <property type="match status" value="1"/>
</dbReference>
<dbReference type="STRING" id="452471.Aasi_1058"/>
<evidence type="ECO:0000259" key="2">
    <source>
        <dbReference type="Pfam" id="PF01926"/>
    </source>
</evidence>
<sequence>MVEHTYFLKLIAYILFICSFFQNCNSPVTLPLAIKDKGRNQQRDIQSILDKIFTTEEGHGISFYGSSSTLQARVQALDKIYDGIPVNVDEGVKLTEIASLEEKIQQKRIQITFEQEKPISVTVRKAWLLEESRPNEAVIFCGNPGVGKSALCNSIFQEAKFPSGTSRGQGLTTHHQTHMYKNRLYIDTPGLEDINMREQAAAEIEQALKKGGNYKMVFVIVLDDGRLRQADLNAINIICDAIKTPFEYGLVINKSMQETIDIIIEEGGLGPYLITLHKQPFQTIMLTREERMAAKANVYFEVNENRRKLLDLINNLPASNIQLGKIDIRNFEEKIQQMEEKYIKAMAELKAQHKQEREEQEVRITKEREEHEAQVRHQGKEYEAKVKEIQAQMQEQQQAAEIKRKREREEADAQIKTLKKEVEVKQRAAEAQRQKEKEEHDAQIKRLEEQLEEKQRTEEAKMQKDKEEQEVRMKRMQEQLEEKQRAEEAKRQKDKEEQEAKMAEMRRIQQELEMQTLALNAPHKEAIETALAKQQRYCCLNIRPFLKDSGKLNINDVKFLINHPLFKDQGNYPYGEVDLNDIIEADAVVELTKGLRGTRVERLNLISNQIGPAVAAELAKALQGTNVGDVDLSWTLIGDLGAIEFVKGLKGTSVHTVNLSYNKIDDQGAIEFARNLKGTQIYSVDLRANKIGDTGAIELLKSLKDTQVKIVWLIRNKITRETKQLIINQYPHIETYLENVGMVIYE</sequence>
<dbReference type="HOGENOM" id="CLU_372415_0_0_10"/>
<dbReference type="Gene3D" id="3.40.50.300">
    <property type="entry name" value="P-loop containing nucleotide triphosphate hydrolases"/>
    <property type="match status" value="1"/>
</dbReference>
<dbReference type="GO" id="GO:0005525">
    <property type="term" value="F:GTP binding"/>
    <property type="evidence" value="ECO:0007669"/>
    <property type="project" value="InterPro"/>
</dbReference>
<feature type="region of interest" description="Disordered" evidence="1">
    <location>
        <begin position="450"/>
        <end position="500"/>
    </location>
</feature>
<dbReference type="OrthoDB" id="838089at2"/>
<dbReference type="KEGG" id="aas:Aasi_1058"/>
<dbReference type="AlphaFoldDB" id="B3ET52"/>
<dbReference type="eggNOG" id="COG2268">
    <property type="taxonomic scope" value="Bacteria"/>
</dbReference>
<dbReference type="SUPFAM" id="SSF52540">
    <property type="entry name" value="P-loop containing nucleoside triphosphate hydrolases"/>
    <property type="match status" value="1"/>
</dbReference>
<keyword evidence="4" id="KW-1185">Reference proteome</keyword>
<dbReference type="InterPro" id="IPR052394">
    <property type="entry name" value="LRR-containing"/>
</dbReference>
<protein>
    <recommendedName>
        <fullName evidence="2">G domain-containing protein</fullName>
    </recommendedName>
</protein>
<reference evidence="3 4" key="1">
    <citation type="journal article" date="2010" name="J. Bacteriol.">
        <title>The genome of the amoeba symbiont 'Candidatus Amoebophilus asiaticus' reveals common mechanisms for host cell interaction among amoeba-associated bacteria.</title>
        <authorList>
            <person name="Schmitz-Esser S."/>
            <person name="Tischler P."/>
            <person name="Arnold R."/>
            <person name="Montanaro J."/>
            <person name="Wagner M."/>
            <person name="Rattei T."/>
            <person name="Horn M."/>
        </authorList>
    </citation>
    <scope>NUCLEOTIDE SEQUENCE [LARGE SCALE GENOMIC DNA]</scope>
    <source>
        <strain evidence="3 4">5a2</strain>
    </source>
</reference>